<keyword evidence="1" id="KW-1133">Transmembrane helix</keyword>
<protein>
    <submittedName>
        <fullName evidence="2">Uncharacterized protein</fullName>
    </submittedName>
</protein>
<proteinExistence type="predicted"/>
<feature type="transmembrane region" description="Helical" evidence="1">
    <location>
        <begin position="12"/>
        <end position="36"/>
    </location>
</feature>
<dbReference type="Proteomes" id="UP001208567">
    <property type="component" value="Unassembled WGS sequence"/>
</dbReference>
<gene>
    <name evidence="2" type="ORF">bsdE14_25880</name>
</gene>
<reference evidence="2 3" key="1">
    <citation type="journal article" date="2024" name="Int. J. Syst. Evol. Microbiol.">
        <title>Clostridium omnivorum sp. nov., isolated from anoxic soil under the treatment of reductive soil disinfestation.</title>
        <authorList>
            <person name="Ueki A."/>
            <person name="Tonouchi A."/>
            <person name="Kaku N."/>
            <person name="Honma S."/>
            <person name="Ueki K."/>
        </authorList>
    </citation>
    <scope>NUCLEOTIDE SEQUENCE [LARGE SCALE GENOMIC DNA]</scope>
    <source>
        <strain evidence="2 3">E14</strain>
    </source>
</reference>
<comment type="caution">
    <text evidence="2">The sequence shown here is derived from an EMBL/GenBank/DDBJ whole genome shotgun (WGS) entry which is preliminary data.</text>
</comment>
<evidence type="ECO:0000313" key="2">
    <source>
        <dbReference type="EMBL" id="GLC31178.1"/>
    </source>
</evidence>
<feature type="transmembrane region" description="Helical" evidence="1">
    <location>
        <begin position="112"/>
        <end position="129"/>
    </location>
</feature>
<keyword evidence="1" id="KW-0812">Transmembrane</keyword>
<organism evidence="2 3">
    <name type="scientific">Clostridium omnivorum</name>
    <dbReference type="NCBI Taxonomy" id="1604902"/>
    <lineage>
        <taxon>Bacteria</taxon>
        <taxon>Bacillati</taxon>
        <taxon>Bacillota</taxon>
        <taxon>Clostridia</taxon>
        <taxon>Eubacteriales</taxon>
        <taxon>Clostridiaceae</taxon>
        <taxon>Clostridium</taxon>
    </lineage>
</organism>
<name>A0ABQ5N7G8_9CLOT</name>
<feature type="transmembrane region" description="Helical" evidence="1">
    <location>
        <begin position="74"/>
        <end position="92"/>
    </location>
</feature>
<dbReference type="EMBL" id="BRXR01000001">
    <property type="protein sequence ID" value="GLC31178.1"/>
    <property type="molecule type" value="Genomic_DNA"/>
</dbReference>
<feature type="transmembrane region" description="Helical" evidence="1">
    <location>
        <begin position="42"/>
        <end position="62"/>
    </location>
</feature>
<keyword evidence="1" id="KW-0472">Membrane</keyword>
<keyword evidence="3" id="KW-1185">Reference proteome</keyword>
<evidence type="ECO:0000256" key="1">
    <source>
        <dbReference type="SAM" id="Phobius"/>
    </source>
</evidence>
<sequence>MVDDFVLKYIKIFIGIIIILLFAPFIYAFIVGTISILNFGQIFIFLLIGAGMIGFVLGIQLVNPWSRPKFLKWGCNFFILLGTLAFLMFYTLQFSLILNRTLIQDIKQFKTLMAGIEVLIGEITMSFYIKQVVKKRDKKR</sequence>
<accession>A0ABQ5N7G8</accession>
<dbReference type="RefSeq" id="WP_264850456.1">
    <property type="nucleotide sequence ID" value="NZ_BRXR01000001.1"/>
</dbReference>
<evidence type="ECO:0000313" key="3">
    <source>
        <dbReference type="Proteomes" id="UP001208567"/>
    </source>
</evidence>